<gene>
    <name evidence="8" type="ORF">BTE48_13135</name>
</gene>
<feature type="domain" description="Sigma-54 factor interaction" evidence="7">
    <location>
        <begin position="234"/>
        <end position="463"/>
    </location>
</feature>
<evidence type="ECO:0000256" key="2">
    <source>
        <dbReference type="ARBA" id="ARBA00022840"/>
    </source>
</evidence>
<keyword evidence="2" id="KW-0067">ATP-binding</keyword>
<dbReference type="GO" id="GO:0005524">
    <property type="term" value="F:ATP binding"/>
    <property type="evidence" value="ECO:0007669"/>
    <property type="project" value="UniProtKB-KW"/>
</dbReference>
<dbReference type="Pfam" id="PF25601">
    <property type="entry name" value="AAA_lid_14"/>
    <property type="match status" value="1"/>
</dbReference>
<evidence type="ECO:0000256" key="5">
    <source>
        <dbReference type="ARBA" id="ARBA00023159"/>
    </source>
</evidence>
<dbReference type="InterPro" id="IPR027417">
    <property type="entry name" value="P-loop_NTPase"/>
</dbReference>
<dbReference type="FunFam" id="3.40.50.300:FF:000006">
    <property type="entry name" value="DNA-binding transcriptional regulator NtrC"/>
    <property type="match status" value="1"/>
</dbReference>
<protein>
    <submittedName>
        <fullName evidence="8">Sigma-54-dependent Fis family transcriptional regulator</fullName>
    </submittedName>
</protein>
<dbReference type="PROSITE" id="PS50045">
    <property type="entry name" value="SIGMA54_INTERACT_4"/>
    <property type="match status" value="1"/>
</dbReference>
<dbReference type="InterPro" id="IPR024096">
    <property type="entry name" value="NO_sig/Golgi_transp_ligand-bd"/>
</dbReference>
<dbReference type="SMART" id="SM00989">
    <property type="entry name" value="V4R"/>
    <property type="match status" value="1"/>
</dbReference>
<accession>A0A1T4RUM4</accession>
<evidence type="ECO:0000256" key="1">
    <source>
        <dbReference type="ARBA" id="ARBA00022741"/>
    </source>
</evidence>
<dbReference type="InterPro" id="IPR002197">
    <property type="entry name" value="HTH_Fis"/>
</dbReference>
<dbReference type="PANTHER" id="PTHR32071:SF117">
    <property type="entry name" value="PTS-DEPENDENT DIHYDROXYACETONE KINASE OPERON REGULATORY PROTEIN-RELATED"/>
    <property type="match status" value="1"/>
</dbReference>
<dbReference type="PROSITE" id="PS00675">
    <property type="entry name" value="SIGMA54_INTERACT_1"/>
    <property type="match status" value="1"/>
</dbReference>
<dbReference type="CDD" id="cd00009">
    <property type="entry name" value="AAA"/>
    <property type="match status" value="1"/>
</dbReference>
<dbReference type="GO" id="GO:0043565">
    <property type="term" value="F:sequence-specific DNA binding"/>
    <property type="evidence" value="ECO:0007669"/>
    <property type="project" value="InterPro"/>
</dbReference>
<dbReference type="SUPFAM" id="SSF52540">
    <property type="entry name" value="P-loop containing nucleoside triphosphate hydrolases"/>
    <property type="match status" value="1"/>
</dbReference>
<dbReference type="InterPro" id="IPR002078">
    <property type="entry name" value="Sigma_54_int"/>
</dbReference>
<dbReference type="InterPro" id="IPR003593">
    <property type="entry name" value="AAA+_ATPase"/>
</dbReference>
<evidence type="ECO:0000259" key="7">
    <source>
        <dbReference type="PROSITE" id="PS50045"/>
    </source>
</evidence>
<dbReference type="InterPro" id="IPR058031">
    <property type="entry name" value="AAA_lid_NorR"/>
</dbReference>
<dbReference type="Pfam" id="PF06505">
    <property type="entry name" value="XylR_N"/>
    <property type="match status" value="1"/>
</dbReference>
<evidence type="ECO:0000256" key="3">
    <source>
        <dbReference type="ARBA" id="ARBA00023015"/>
    </source>
</evidence>
<dbReference type="STRING" id="64969.SAMN02745127_02591"/>
<dbReference type="Pfam" id="PF02954">
    <property type="entry name" value="HTH_8"/>
    <property type="match status" value="1"/>
</dbReference>
<dbReference type="InterPro" id="IPR009057">
    <property type="entry name" value="Homeodomain-like_sf"/>
</dbReference>
<organism evidence="8 9">
    <name type="scientific">Oceanospirillum multiglobuliferum</name>
    <dbReference type="NCBI Taxonomy" id="64969"/>
    <lineage>
        <taxon>Bacteria</taxon>
        <taxon>Pseudomonadati</taxon>
        <taxon>Pseudomonadota</taxon>
        <taxon>Gammaproteobacteria</taxon>
        <taxon>Oceanospirillales</taxon>
        <taxon>Oceanospirillaceae</taxon>
        <taxon>Oceanospirillum</taxon>
    </lineage>
</organism>
<evidence type="ECO:0000313" key="8">
    <source>
        <dbReference type="EMBL" id="OPX54616.1"/>
    </source>
</evidence>
<dbReference type="PANTHER" id="PTHR32071">
    <property type="entry name" value="TRANSCRIPTIONAL REGULATORY PROTEIN"/>
    <property type="match status" value="1"/>
</dbReference>
<keyword evidence="9" id="KW-1185">Reference proteome</keyword>
<dbReference type="PROSITE" id="PS00688">
    <property type="entry name" value="SIGMA54_INTERACT_3"/>
    <property type="match status" value="1"/>
</dbReference>
<dbReference type="SUPFAM" id="SSF111126">
    <property type="entry name" value="Ligand-binding domain in the NO signalling and Golgi transport"/>
    <property type="match status" value="1"/>
</dbReference>
<dbReference type="Pfam" id="PF02830">
    <property type="entry name" value="V4R"/>
    <property type="match status" value="1"/>
</dbReference>
<dbReference type="Gene3D" id="1.10.8.60">
    <property type="match status" value="1"/>
</dbReference>
<dbReference type="Proteomes" id="UP000191418">
    <property type="component" value="Unassembled WGS sequence"/>
</dbReference>
<dbReference type="OrthoDB" id="9804019at2"/>
<keyword evidence="6" id="KW-0804">Transcription</keyword>
<dbReference type="Gene3D" id="1.10.10.60">
    <property type="entry name" value="Homeodomain-like"/>
    <property type="match status" value="1"/>
</dbReference>
<dbReference type="RefSeq" id="WP_078746129.1">
    <property type="nucleotide sequence ID" value="NZ_FUXG01000020.1"/>
</dbReference>
<name>A0A1T4RUM4_9GAMM</name>
<evidence type="ECO:0000256" key="4">
    <source>
        <dbReference type="ARBA" id="ARBA00023125"/>
    </source>
</evidence>
<keyword evidence="4" id="KW-0238">DNA-binding</keyword>
<dbReference type="SMART" id="SM00382">
    <property type="entry name" value="AAA"/>
    <property type="match status" value="1"/>
</dbReference>
<dbReference type="InterPro" id="IPR025944">
    <property type="entry name" value="Sigma_54_int_dom_CS"/>
</dbReference>
<dbReference type="Gene3D" id="3.40.50.300">
    <property type="entry name" value="P-loop containing nucleotide triphosphate hydrolases"/>
    <property type="match status" value="1"/>
</dbReference>
<dbReference type="InterPro" id="IPR025662">
    <property type="entry name" value="Sigma_54_int_dom_ATP-bd_1"/>
</dbReference>
<evidence type="ECO:0000313" key="9">
    <source>
        <dbReference type="Proteomes" id="UP000191418"/>
    </source>
</evidence>
<keyword evidence="5" id="KW-0010">Activator</keyword>
<dbReference type="AlphaFoldDB" id="A0A1T4RUM4"/>
<dbReference type="FunFam" id="1.10.8.60:FF:000014">
    <property type="entry name" value="DNA-binding transcriptional regulator NtrC"/>
    <property type="match status" value="1"/>
</dbReference>
<dbReference type="GO" id="GO:0006355">
    <property type="term" value="P:regulation of DNA-templated transcription"/>
    <property type="evidence" value="ECO:0007669"/>
    <property type="project" value="InterPro"/>
</dbReference>
<reference evidence="8 9" key="1">
    <citation type="submission" date="2017-01" db="EMBL/GenBank/DDBJ databases">
        <title>Genome Sequencing of a Marine Spirillum, Oceanospirillum multiglobuliferum ATCC 33336, from Japan.</title>
        <authorList>
            <person name="Carney J.G."/>
            <person name="Trachtenberg A.M."/>
            <person name="Rheaume B.A."/>
            <person name="Linnane J.D."/>
            <person name="Pitts N.L."/>
            <person name="Mykles D.L."/>
            <person name="Maclea K.S."/>
        </authorList>
    </citation>
    <scope>NUCLEOTIDE SEQUENCE [LARGE SCALE GENOMIC DNA]</scope>
    <source>
        <strain evidence="8 9">ATCC 33336</strain>
    </source>
</reference>
<evidence type="ECO:0000256" key="6">
    <source>
        <dbReference type="ARBA" id="ARBA00023163"/>
    </source>
</evidence>
<keyword evidence="1" id="KW-0547">Nucleotide-binding</keyword>
<dbReference type="SUPFAM" id="SSF46689">
    <property type="entry name" value="Homeodomain-like"/>
    <property type="match status" value="1"/>
</dbReference>
<dbReference type="InterPro" id="IPR004096">
    <property type="entry name" value="V4R"/>
</dbReference>
<proteinExistence type="predicted"/>
<comment type="caution">
    <text evidence="8">The sequence shown here is derived from an EMBL/GenBank/DDBJ whole genome shotgun (WGS) entry which is preliminary data.</text>
</comment>
<keyword evidence="3" id="KW-0805">Transcription regulation</keyword>
<dbReference type="Gene3D" id="3.30.1380.20">
    <property type="entry name" value="Trafficking protein particle complex subunit 3"/>
    <property type="match status" value="1"/>
</dbReference>
<sequence length="572" mass="64440">MQQPTQHLTLPSRQDLLDQLRFDPENGKIWLAEHRSLLLGISAMGSFRKEIISTMGQARAKGFFMRLGYYSGLKDAELALQVRPNSTPEEAFLTGPQLHCLRGMVKAIPICLEMDVANQHFYAEFDWEDSFEVEICQTVLGQLEEPACWILLGYACSYSSQFLGQEIQFREVECRGKGDHRCHIIGKPAHEWEDHESFRELFREAPLIDELYALQSQIAALEERLPPSPDTPTTIGSAPPFTSALQMIDKGSDSDVTMLLLGETGTGKEVLARRIHSMSPRRDQPFIAVNCAAIPPELIESELFGVQKGAFTGATQNRIGRFERAHQGTIFLDEVIELTPRAQAALLRVLQEGELERVGDSVLRKIDVRVVAATNENLAQAVAEGRFRADLFYRINAYTVIIPPLRERKNDIPLLAEHFRKRYEARYKKKSLGLTDRAMAALVAYDWPGNIRELENTIERGVILTDNHQSISEQSLFHYHSPFKQAIPETSQQQLNDQSGRLESVQSALPSATELIAQQVLNQEIDLNQLEEAILRAAMSQHDNNVSKAARALGLTRPALAYRLKNRLSDKT</sequence>
<dbReference type="Pfam" id="PF00158">
    <property type="entry name" value="Sigma54_activat"/>
    <property type="match status" value="1"/>
</dbReference>
<dbReference type="InterPro" id="IPR010523">
    <property type="entry name" value="XylR_N"/>
</dbReference>
<dbReference type="EMBL" id="MTSM01000021">
    <property type="protein sequence ID" value="OPX54616.1"/>
    <property type="molecule type" value="Genomic_DNA"/>
</dbReference>
<dbReference type="PRINTS" id="PR01590">
    <property type="entry name" value="HTHFIS"/>
</dbReference>